<dbReference type="GeneID" id="43183869"/>
<dbReference type="OrthoDB" id="1814359at2"/>
<evidence type="ECO:0000313" key="3">
    <source>
        <dbReference type="Proteomes" id="UP000003452"/>
    </source>
</evidence>
<dbReference type="HOGENOM" id="CLU_039510_2_0_10"/>
<dbReference type="PANTHER" id="PTHR36836:SF1">
    <property type="entry name" value="COLANIC ACID BIOSYNTHESIS PROTEIN WCAK"/>
    <property type="match status" value="1"/>
</dbReference>
<dbReference type="Pfam" id="PF04230">
    <property type="entry name" value="PS_pyruv_trans"/>
    <property type="match status" value="1"/>
</dbReference>
<feature type="domain" description="Polysaccharide pyruvyl transferase" evidence="1">
    <location>
        <begin position="13"/>
        <end position="317"/>
    </location>
</feature>
<sequence>MKITLYAHGGSANHGCEALVRSTIKVLKKNETEFSLLSEQPQEDLYYGINQITTVNNAKDDLPHGISKLPYLILMKLRKDDSVYYEAIYRHFTHKIGNTDWALAIGGDNYCYTGFPEQYALLNKKLHAAHIHTALWGCSIDPFRINSKMEEDLRLYNLITVRESITYQALKERQIPNIHWVPDTAFVLDKIEKPLPEGFEEGNTVGINVSPLILNHESNQGITLKNYEKLIDFILSRTQMQIALIPHVVWSHNDDRKPLTCLYEHYKDTNRVILLDDHNSMELKGYIARCRFLVAARTHASIAGYSEKVPTLVVGYSVKAKGIAMDLFGTDENYVIPVSSLSQPDTLTKHFEWLMKMEDKIRNYYDVRLPNYISEISKLDSLLKK</sequence>
<dbReference type="eggNOG" id="COG2327">
    <property type="taxonomic scope" value="Bacteria"/>
</dbReference>
<reference evidence="2 3" key="2">
    <citation type="submission" date="2008-08" db="EMBL/GenBank/DDBJ databases">
        <authorList>
            <person name="Fulton L."/>
            <person name="Clifton S."/>
            <person name="Fulton B."/>
            <person name="Xu J."/>
            <person name="Minx P."/>
            <person name="Pepin K.H."/>
            <person name="Johnson M."/>
            <person name="Thiruvilangam P."/>
            <person name="Bhonagiri V."/>
            <person name="Nash W.E."/>
            <person name="Mardis E.R."/>
            <person name="Wilson R.K."/>
        </authorList>
    </citation>
    <scope>NUCLEOTIDE SEQUENCE [LARGE SCALE GENOMIC DNA]</scope>
    <source>
        <strain evidence="3">DSM 17135 / JCM 12973 / M2</strain>
    </source>
</reference>
<name>B5CU59_PHOPM</name>
<dbReference type="Proteomes" id="UP000003452">
    <property type="component" value="Unassembled WGS sequence"/>
</dbReference>
<evidence type="ECO:0000313" key="2">
    <source>
        <dbReference type="EMBL" id="EDY97266.1"/>
    </source>
</evidence>
<protein>
    <recommendedName>
        <fullName evidence="1">Polysaccharide pyruvyl transferase domain-containing protein</fullName>
    </recommendedName>
</protein>
<dbReference type="InterPro" id="IPR007345">
    <property type="entry name" value="Polysacch_pyruvyl_Trfase"/>
</dbReference>
<dbReference type="EMBL" id="ABQC02000002">
    <property type="protein sequence ID" value="EDY97266.1"/>
    <property type="molecule type" value="Genomic_DNA"/>
</dbReference>
<gene>
    <name evidence="2" type="ORF">BACPLE_00053</name>
</gene>
<comment type="caution">
    <text evidence="2">The sequence shown here is derived from an EMBL/GenBank/DDBJ whole genome shotgun (WGS) entry which is preliminary data.</text>
</comment>
<evidence type="ECO:0000259" key="1">
    <source>
        <dbReference type="Pfam" id="PF04230"/>
    </source>
</evidence>
<proteinExistence type="predicted"/>
<accession>B5CU59</accession>
<reference evidence="2 3" key="1">
    <citation type="submission" date="2008-08" db="EMBL/GenBank/DDBJ databases">
        <title>Draft genome sequence of Bacteroides plebeius (DSM 17135).</title>
        <authorList>
            <person name="Sudarsanam P."/>
            <person name="Ley R."/>
            <person name="Guruge J."/>
            <person name="Turnbaugh P.J."/>
            <person name="Mahowald M."/>
            <person name="Liep D."/>
            <person name="Gordon J."/>
        </authorList>
    </citation>
    <scope>NUCLEOTIDE SEQUENCE [LARGE SCALE GENOMIC DNA]</scope>
    <source>
        <strain evidence="3">DSM 17135 / JCM 12973 / M2</strain>
    </source>
</reference>
<organism evidence="2 3">
    <name type="scientific">Phocaeicola plebeius (strain DSM 17135 / JCM 12973 / CCUG 54634 / M2)</name>
    <name type="common">Bacteroides plebeius</name>
    <dbReference type="NCBI Taxonomy" id="484018"/>
    <lineage>
        <taxon>Bacteria</taxon>
        <taxon>Pseudomonadati</taxon>
        <taxon>Bacteroidota</taxon>
        <taxon>Bacteroidia</taxon>
        <taxon>Bacteroidales</taxon>
        <taxon>Bacteroidaceae</taxon>
        <taxon>Phocaeicola</taxon>
    </lineage>
</organism>
<dbReference type="AlphaFoldDB" id="B5CU59"/>
<dbReference type="RefSeq" id="WP_007559275.1">
    <property type="nucleotide sequence ID" value="NZ_DS990122.1"/>
</dbReference>
<dbReference type="PANTHER" id="PTHR36836">
    <property type="entry name" value="COLANIC ACID BIOSYNTHESIS PROTEIN WCAK"/>
    <property type="match status" value="1"/>
</dbReference>